<evidence type="ECO:0000313" key="3">
    <source>
        <dbReference type="Proteomes" id="UP000182658"/>
    </source>
</evidence>
<keyword evidence="3" id="KW-1185">Reference proteome</keyword>
<organism evidence="2 3">
    <name type="scientific">Coniochaeta ligniaria NRRL 30616</name>
    <dbReference type="NCBI Taxonomy" id="1408157"/>
    <lineage>
        <taxon>Eukaryota</taxon>
        <taxon>Fungi</taxon>
        <taxon>Dikarya</taxon>
        <taxon>Ascomycota</taxon>
        <taxon>Pezizomycotina</taxon>
        <taxon>Sordariomycetes</taxon>
        <taxon>Sordariomycetidae</taxon>
        <taxon>Coniochaetales</taxon>
        <taxon>Coniochaetaceae</taxon>
        <taxon>Coniochaeta</taxon>
    </lineage>
</organism>
<feature type="region of interest" description="Disordered" evidence="1">
    <location>
        <begin position="154"/>
        <end position="191"/>
    </location>
</feature>
<dbReference type="InParanoid" id="A0A1J7JTH1"/>
<gene>
    <name evidence="2" type="ORF">CONLIGDRAFT_712942</name>
</gene>
<feature type="compositionally biased region" description="Low complexity" evidence="1">
    <location>
        <begin position="25"/>
        <end position="52"/>
    </location>
</feature>
<name>A0A1J7JTH1_9PEZI</name>
<dbReference type="STRING" id="1408157.A0A1J7JTH1"/>
<sequence length="1189" mass="132715">MAAPNPPPGPAPVAPMDDSDVEMADAPSSTSSSLSDAPSSSTTTSGESESSSAPDWASVGIDELLVKDALDALGKKERIRKPPVPPAGSTPPPPPPAAHPPPQRIPLNGDKAFIQWIPYWCDTEWNDERYTIEEDGIATHRVNVHPLDKQRPALLPKDSLKNPTPYARRFGIAPDQSNGRSRMSPSLSTTRQAQLLRVQQTPTGMKNYVTIEDVRTFLAGADQNDPLYSSGYLRSLLSSQTEDAEQIQAYLQLQDILEQDETWQQAALLNTTTDERISYDIHSLDPSSVKFNLDGPLHPLLQRERWVEPIDRGTTKEEPRYSYNLHGNRGEWCAQDKLVWMALQPAFQVVTRILNTNHPFWIALLNLKSRRNVSSARLAWGAHGLTTRNWSTFTLDYDPTQFAATHPQQVGPESIKTLDRCGYDLPRAAAEVLAQRLRLSFFSCVAKWKKGKTLSGITWGLTDNSSWDDPSAAAIDIFIGAEMVWPLLIPELTLKEKASCTMMIAVTMLHELAHAANKAVLMLLNLANVKDHDNSSPLYGLPQDVIDALKDLGVDLAGNEDLEPFYENEPVQEIGYAFENTLFGGPLSNWPTRPRPHVENQEIMVHPFLPVDRISTLLPTDTYTKFFDKTFWSSEVLKYGYQAIKMSPDTKTLTVLHRNYRRTKDLRRVFGKSHGEWLNVALVNLHDFGNGVLHAYCRELLNERMESIWVRKRFHHECKVWPARNKAFDDIVDKIYDNTTELGKILQDVTSTAMEKQQRINLENAQKFQAVLRGQLPPQQPLDMNGYIARLLGQVGRAFNAHIAKYREFHHHVLREIRCYQTLVVDYVQQKPAARVKLHRRYGGLLYDNIDEIFEPVITDVLQMLRKIRDAFKNASALSQELEDDIERICVYLSIDLNHWSSTKFYLSVDNISIDELFWTEELETIPRGRNKKKSVAMKRMATKEILLADDPVQKLVDAFLKILNTTIPEANAERRAREVKAVRRQLKKTLKTNSERRAQAAGVPGLILPTPSLTPQQTGMGYNMPGQNIVQPWAPAHPPPSAPSAAALLFPRSNPITPAATPPISPAVGAAFAKYAETDPFGRATTRPAGSAIDQHAAAAAAAAADPNNIPAFNLNTGFGGGPPPPPAWGPFGTAWSDSRTVSAELHLEHVSTPEPRNVFGQEVYLRQVAAEEAARQASQANRTGQSP</sequence>
<dbReference type="Proteomes" id="UP000182658">
    <property type="component" value="Unassembled WGS sequence"/>
</dbReference>
<feature type="compositionally biased region" description="Pro residues" evidence="1">
    <location>
        <begin position="1"/>
        <end position="13"/>
    </location>
</feature>
<evidence type="ECO:0000313" key="2">
    <source>
        <dbReference type="EMBL" id="OIW32668.1"/>
    </source>
</evidence>
<dbReference type="OrthoDB" id="3497519at2759"/>
<dbReference type="AlphaFoldDB" id="A0A1J7JTH1"/>
<dbReference type="EMBL" id="KV875095">
    <property type="protein sequence ID" value="OIW32668.1"/>
    <property type="molecule type" value="Genomic_DNA"/>
</dbReference>
<feature type="compositionally biased region" description="Pro residues" evidence="1">
    <location>
        <begin position="82"/>
        <end position="104"/>
    </location>
</feature>
<reference evidence="2 3" key="1">
    <citation type="submission" date="2016-10" db="EMBL/GenBank/DDBJ databases">
        <title>Draft genome sequence of Coniochaeta ligniaria NRRL30616, a lignocellulolytic fungus for bioabatement of inhibitors in plant biomass hydrolysates.</title>
        <authorList>
            <consortium name="DOE Joint Genome Institute"/>
            <person name="Jimenez D.J."/>
            <person name="Hector R.E."/>
            <person name="Riley R."/>
            <person name="Sun H."/>
            <person name="Grigoriev I.V."/>
            <person name="Van Elsas J.D."/>
            <person name="Nichols N.N."/>
        </authorList>
    </citation>
    <scope>NUCLEOTIDE SEQUENCE [LARGE SCALE GENOMIC DNA]</scope>
    <source>
        <strain evidence="2 3">NRRL 30616</strain>
    </source>
</reference>
<feature type="region of interest" description="Disordered" evidence="1">
    <location>
        <begin position="76"/>
        <end position="108"/>
    </location>
</feature>
<feature type="compositionally biased region" description="Polar residues" evidence="1">
    <location>
        <begin position="175"/>
        <end position="191"/>
    </location>
</feature>
<accession>A0A1J7JTH1</accession>
<protein>
    <submittedName>
        <fullName evidence="2">Uncharacterized protein</fullName>
    </submittedName>
</protein>
<feature type="region of interest" description="Disordered" evidence="1">
    <location>
        <begin position="1"/>
        <end position="59"/>
    </location>
</feature>
<proteinExistence type="predicted"/>
<evidence type="ECO:0000256" key="1">
    <source>
        <dbReference type="SAM" id="MobiDB-lite"/>
    </source>
</evidence>
<feature type="region of interest" description="Disordered" evidence="1">
    <location>
        <begin position="1116"/>
        <end position="1137"/>
    </location>
</feature>